<accession>A0AAD7EMD1</accession>
<keyword evidence="3" id="KW-1185">Reference proteome</keyword>
<name>A0AAD7EMD1_9AGAR</name>
<proteinExistence type="predicted"/>
<sequence>MTVLAIGCAQGLRSRFIQPFTGQEEICDGLSHGVPVFSDRTLVVQRQAEVPILSGTGKNARDNFSQLPPSFGPIFTNKVASLDPSQEGIGVPIPLWNIRILETSFFFFEGLGAPRPRVPSSSELEGSSSGSPPSRPDFLGGGFAGSRPFFLLPFPFFPPSSESLESSPGSGSPEFFELGPVDRRKVLWEGFVQTSGTDRYFKCRYSRAEEDT</sequence>
<comment type="caution">
    <text evidence="2">The sequence shown here is derived from an EMBL/GenBank/DDBJ whole genome shotgun (WGS) entry which is preliminary data.</text>
</comment>
<gene>
    <name evidence="2" type="ORF">DFH08DRAFT_813361</name>
</gene>
<feature type="region of interest" description="Disordered" evidence="1">
    <location>
        <begin position="118"/>
        <end position="138"/>
    </location>
</feature>
<dbReference type="AlphaFoldDB" id="A0AAD7EMD1"/>
<evidence type="ECO:0000313" key="3">
    <source>
        <dbReference type="Proteomes" id="UP001218218"/>
    </source>
</evidence>
<evidence type="ECO:0000313" key="2">
    <source>
        <dbReference type="EMBL" id="KAJ7336114.1"/>
    </source>
</evidence>
<feature type="compositionally biased region" description="Low complexity" evidence="1">
    <location>
        <begin position="119"/>
        <end position="132"/>
    </location>
</feature>
<reference evidence="2" key="1">
    <citation type="submission" date="2023-03" db="EMBL/GenBank/DDBJ databases">
        <title>Massive genome expansion in bonnet fungi (Mycena s.s.) driven by repeated elements and novel gene families across ecological guilds.</title>
        <authorList>
            <consortium name="Lawrence Berkeley National Laboratory"/>
            <person name="Harder C.B."/>
            <person name="Miyauchi S."/>
            <person name="Viragh M."/>
            <person name="Kuo A."/>
            <person name="Thoen E."/>
            <person name="Andreopoulos B."/>
            <person name="Lu D."/>
            <person name="Skrede I."/>
            <person name="Drula E."/>
            <person name="Henrissat B."/>
            <person name="Morin E."/>
            <person name="Kohler A."/>
            <person name="Barry K."/>
            <person name="LaButti K."/>
            <person name="Morin E."/>
            <person name="Salamov A."/>
            <person name="Lipzen A."/>
            <person name="Mereny Z."/>
            <person name="Hegedus B."/>
            <person name="Baldrian P."/>
            <person name="Stursova M."/>
            <person name="Weitz H."/>
            <person name="Taylor A."/>
            <person name="Grigoriev I.V."/>
            <person name="Nagy L.G."/>
            <person name="Martin F."/>
            <person name="Kauserud H."/>
        </authorList>
    </citation>
    <scope>NUCLEOTIDE SEQUENCE</scope>
    <source>
        <strain evidence="2">CBHHK002</strain>
    </source>
</reference>
<dbReference type="EMBL" id="JARIHO010000031">
    <property type="protein sequence ID" value="KAJ7336114.1"/>
    <property type="molecule type" value="Genomic_DNA"/>
</dbReference>
<dbReference type="Proteomes" id="UP001218218">
    <property type="component" value="Unassembled WGS sequence"/>
</dbReference>
<protein>
    <submittedName>
        <fullName evidence="2">Uncharacterized protein</fullName>
    </submittedName>
</protein>
<evidence type="ECO:0000256" key="1">
    <source>
        <dbReference type="SAM" id="MobiDB-lite"/>
    </source>
</evidence>
<organism evidence="2 3">
    <name type="scientific">Mycena albidolilacea</name>
    <dbReference type="NCBI Taxonomy" id="1033008"/>
    <lineage>
        <taxon>Eukaryota</taxon>
        <taxon>Fungi</taxon>
        <taxon>Dikarya</taxon>
        <taxon>Basidiomycota</taxon>
        <taxon>Agaricomycotina</taxon>
        <taxon>Agaricomycetes</taxon>
        <taxon>Agaricomycetidae</taxon>
        <taxon>Agaricales</taxon>
        <taxon>Marasmiineae</taxon>
        <taxon>Mycenaceae</taxon>
        <taxon>Mycena</taxon>
    </lineage>
</organism>